<comment type="subcellular location">
    <subcellularLocation>
        <location evidence="1">Golgi apparatus membrane</location>
        <topology evidence="1">Single-pass type II membrane protein</topology>
    </subcellularLocation>
</comment>
<dbReference type="GO" id="GO:0000139">
    <property type="term" value="C:Golgi membrane"/>
    <property type="evidence" value="ECO:0007669"/>
    <property type="project" value="UniProtKB-SubCell"/>
</dbReference>
<dbReference type="Proteomes" id="UP001152795">
    <property type="component" value="Unassembled WGS sequence"/>
</dbReference>
<evidence type="ECO:0000313" key="8">
    <source>
        <dbReference type="EMBL" id="CAB4027837.1"/>
    </source>
</evidence>
<dbReference type="Pfam" id="PF13896">
    <property type="entry name" value="Glyco_transf_49"/>
    <property type="match status" value="2"/>
</dbReference>
<keyword evidence="6" id="KW-0472">Membrane</keyword>
<keyword evidence="9" id="KW-1185">Reference proteome</keyword>
<dbReference type="GO" id="GO:0035269">
    <property type="term" value="P:protein O-linked glycosylation via mannose"/>
    <property type="evidence" value="ECO:0007669"/>
    <property type="project" value="TreeGrafter"/>
</dbReference>
<gene>
    <name evidence="8" type="ORF">PACLA_8A047481</name>
</gene>
<accession>A0A6S7JAT1</accession>
<evidence type="ECO:0000256" key="7">
    <source>
        <dbReference type="ARBA" id="ARBA00023180"/>
    </source>
</evidence>
<evidence type="ECO:0000256" key="4">
    <source>
        <dbReference type="ARBA" id="ARBA00022989"/>
    </source>
</evidence>
<dbReference type="Gene3D" id="3.90.550.10">
    <property type="entry name" value="Spore Coat Polysaccharide Biosynthesis Protein SpsA, Chain A"/>
    <property type="match status" value="2"/>
</dbReference>
<dbReference type="SUPFAM" id="SSF53448">
    <property type="entry name" value="Nucleotide-diphospho-sugar transferases"/>
    <property type="match status" value="2"/>
</dbReference>
<dbReference type="InterPro" id="IPR002495">
    <property type="entry name" value="Glyco_trans_8"/>
</dbReference>
<dbReference type="InterPro" id="IPR051292">
    <property type="entry name" value="Xyl/GlcA_transferase"/>
</dbReference>
<protein>
    <submittedName>
        <fullName evidence="8">LARGE xylosyl- and glucuronyltransferase 2</fullName>
    </submittedName>
</protein>
<comment type="caution">
    <text evidence="8">The sequence shown here is derived from an EMBL/GenBank/DDBJ whole genome shotgun (WGS) entry which is preliminary data.</text>
</comment>
<dbReference type="PANTHER" id="PTHR12270:SF25">
    <property type="entry name" value="GLYCOSYLTRANSFERASE-LIKE PROTEIN LARGE"/>
    <property type="match status" value="1"/>
</dbReference>
<evidence type="ECO:0000256" key="2">
    <source>
        <dbReference type="ARBA" id="ARBA00022692"/>
    </source>
</evidence>
<sequence>CVGLVENQSDWYLGKLWKNHKPWPALGRGFNTGVMLLDLNKLRELNWMSIWRLTAERELSTFLATSLADQDIFNAVIKKHPYLVQKLPCGWNIQLSDNMRSESIETCYAEVSNLKVIHWNSPKKLKVKNSHAEFLRNHYLTFLEYDGDLLRGRLFSCMKADEARSSVLKSLDEDDPCYDVRRERLLTRRTHLYYLKYDFIKHDEYDVTLVAQLSMDRLQMIEAICKQWKGPISFALYLSDSEAMQFLDYAQFSNILKKRKNVAYHLVFKDGTFYPVNALRNIALTNARTPYVFLSDIDFVPPDTLYDYLRQIIRTTDMTKKALVVPAFETLRYKLSIPKTKAELLSKLDEGLLYTFRYHVWPKGHAPTNYAKWRTAIKPYKVLWEEDFEPYIVVKKDIPKYDTRFVGFGWNKVSHVMEVAVQGFEFEVLPNAFIVHMPHGPSLDIARHRNTEQYRRCMKILKAEFMDELRVKYGAQQVDQAVAMD</sequence>
<evidence type="ECO:0000256" key="3">
    <source>
        <dbReference type="ARBA" id="ARBA00022968"/>
    </source>
</evidence>
<evidence type="ECO:0000256" key="5">
    <source>
        <dbReference type="ARBA" id="ARBA00023034"/>
    </source>
</evidence>
<reference evidence="8" key="1">
    <citation type="submission" date="2020-04" db="EMBL/GenBank/DDBJ databases">
        <authorList>
            <person name="Alioto T."/>
            <person name="Alioto T."/>
            <person name="Gomez Garrido J."/>
        </authorList>
    </citation>
    <scope>NUCLEOTIDE SEQUENCE</scope>
    <source>
        <strain evidence="8">A484AB</strain>
    </source>
</reference>
<dbReference type="PANTHER" id="PTHR12270">
    <property type="entry name" value="GLYCOSYLTRANSFERASE-RELATED"/>
    <property type="match status" value="1"/>
</dbReference>
<keyword evidence="4" id="KW-1133">Transmembrane helix</keyword>
<keyword evidence="3" id="KW-0735">Signal-anchor</keyword>
<dbReference type="Pfam" id="PF01501">
    <property type="entry name" value="Glyco_transf_8"/>
    <property type="match status" value="1"/>
</dbReference>
<keyword evidence="5" id="KW-0333">Golgi apparatus</keyword>
<dbReference type="GO" id="GO:0042285">
    <property type="term" value="F:xylosyltransferase activity"/>
    <property type="evidence" value="ECO:0007669"/>
    <property type="project" value="TreeGrafter"/>
</dbReference>
<proteinExistence type="predicted"/>
<evidence type="ECO:0000313" key="9">
    <source>
        <dbReference type="Proteomes" id="UP001152795"/>
    </source>
</evidence>
<keyword evidence="7" id="KW-0325">Glycoprotein</keyword>
<name>A0A6S7JAT1_PARCT</name>
<evidence type="ECO:0000256" key="1">
    <source>
        <dbReference type="ARBA" id="ARBA00004323"/>
    </source>
</evidence>
<organism evidence="8 9">
    <name type="scientific">Paramuricea clavata</name>
    <name type="common">Red gorgonian</name>
    <name type="synonym">Violescent sea-whip</name>
    <dbReference type="NCBI Taxonomy" id="317549"/>
    <lineage>
        <taxon>Eukaryota</taxon>
        <taxon>Metazoa</taxon>
        <taxon>Cnidaria</taxon>
        <taxon>Anthozoa</taxon>
        <taxon>Octocorallia</taxon>
        <taxon>Malacalcyonacea</taxon>
        <taxon>Plexauridae</taxon>
        <taxon>Paramuricea</taxon>
    </lineage>
</organism>
<dbReference type="InterPro" id="IPR029044">
    <property type="entry name" value="Nucleotide-diphossugar_trans"/>
</dbReference>
<keyword evidence="2" id="KW-0812">Transmembrane</keyword>
<dbReference type="FunFam" id="3.90.550.10:FF:000229">
    <property type="entry name" value="Glycosyltransferase-like protein LARGE"/>
    <property type="match status" value="1"/>
</dbReference>
<dbReference type="OrthoDB" id="411524at2759"/>
<evidence type="ECO:0000256" key="6">
    <source>
        <dbReference type="ARBA" id="ARBA00023136"/>
    </source>
</evidence>
<dbReference type="GO" id="GO:0015020">
    <property type="term" value="F:glucuronosyltransferase activity"/>
    <property type="evidence" value="ECO:0007669"/>
    <property type="project" value="TreeGrafter"/>
</dbReference>
<feature type="non-terminal residue" evidence="8">
    <location>
        <position position="485"/>
    </location>
</feature>
<dbReference type="EMBL" id="CACRXK020015053">
    <property type="protein sequence ID" value="CAB4027837.1"/>
    <property type="molecule type" value="Genomic_DNA"/>
</dbReference>
<dbReference type="AlphaFoldDB" id="A0A6S7JAT1"/>